<evidence type="ECO:0000313" key="3">
    <source>
        <dbReference type="Proteomes" id="UP001054945"/>
    </source>
</evidence>
<name>A0AAV4N349_CAEEX</name>
<dbReference type="AlphaFoldDB" id="A0AAV4N349"/>
<evidence type="ECO:0000256" key="1">
    <source>
        <dbReference type="SAM" id="MobiDB-lite"/>
    </source>
</evidence>
<proteinExistence type="predicted"/>
<accession>A0AAV4N349</accession>
<dbReference type="EMBL" id="BPLR01002810">
    <property type="protein sequence ID" value="GIX78012.1"/>
    <property type="molecule type" value="Genomic_DNA"/>
</dbReference>
<evidence type="ECO:0000313" key="2">
    <source>
        <dbReference type="EMBL" id="GIX78012.1"/>
    </source>
</evidence>
<feature type="region of interest" description="Disordered" evidence="1">
    <location>
        <begin position="16"/>
        <end position="118"/>
    </location>
</feature>
<dbReference type="Proteomes" id="UP001054945">
    <property type="component" value="Unassembled WGS sequence"/>
</dbReference>
<sequence>MSKRVHRLATASIIHLSKTHHGTAGNPLAYPPGGPGGPTYSNPLPVYCSTPSSTTGPMVPITNCVNPQLIQPPTAPGPSRPRSPPLRSSPPPPSTAPGSTSRRPAPTTALGRWPPSSS</sequence>
<gene>
    <name evidence="2" type="primary">AVEN_220023_1</name>
    <name evidence="2" type="ORF">CEXT_486051</name>
</gene>
<protein>
    <submittedName>
        <fullName evidence="2">Uncharacterized protein</fullName>
    </submittedName>
</protein>
<keyword evidence="3" id="KW-1185">Reference proteome</keyword>
<organism evidence="2 3">
    <name type="scientific">Caerostris extrusa</name>
    <name type="common">Bark spider</name>
    <name type="synonym">Caerostris bankana</name>
    <dbReference type="NCBI Taxonomy" id="172846"/>
    <lineage>
        <taxon>Eukaryota</taxon>
        <taxon>Metazoa</taxon>
        <taxon>Ecdysozoa</taxon>
        <taxon>Arthropoda</taxon>
        <taxon>Chelicerata</taxon>
        <taxon>Arachnida</taxon>
        <taxon>Araneae</taxon>
        <taxon>Araneomorphae</taxon>
        <taxon>Entelegynae</taxon>
        <taxon>Araneoidea</taxon>
        <taxon>Araneidae</taxon>
        <taxon>Caerostris</taxon>
    </lineage>
</organism>
<feature type="compositionally biased region" description="Pro residues" evidence="1">
    <location>
        <begin position="73"/>
        <end position="95"/>
    </location>
</feature>
<reference evidence="2 3" key="1">
    <citation type="submission" date="2021-06" db="EMBL/GenBank/DDBJ databases">
        <title>Caerostris extrusa draft genome.</title>
        <authorList>
            <person name="Kono N."/>
            <person name="Arakawa K."/>
        </authorList>
    </citation>
    <scope>NUCLEOTIDE SEQUENCE [LARGE SCALE GENOMIC DNA]</scope>
</reference>
<comment type="caution">
    <text evidence="2">The sequence shown here is derived from an EMBL/GenBank/DDBJ whole genome shotgun (WGS) entry which is preliminary data.</text>
</comment>